<feature type="transmembrane region" description="Helical" evidence="8">
    <location>
        <begin position="270"/>
        <end position="290"/>
    </location>
</feature>
<dbReference type="OrthoDB" id="9813906at2"/>
<feature type="transmembrane region" description="Helical" evidence="8">
    <location>
        <begin position="216"/>
        <end position="234"/>
    </location>
</feature>
<feature type="transmembrane region" description="Helical" evidence="8">
    <location>
        <begin position="132"/>
        <end position="151"/>
    </location>
</feature>
<keyword evidence="2" id="KW-0813">Transport</keyword>
<keyword evidence="3" id="KW-1003">Cell membrane</keyword>
<feature type="transmembrane region" description="Helical" evidence="8">
    <location>
        <begin position="296"/>
        <end position="315"/>
    </location>
</feature>
<dbReference type="EMBL" id="FQXV01000008">
    <property type="protein sequence ID" value="SHI10152.1"/>
    <property type="molecule type" value="Genomic_DNA"/>
</dbReference>
<evidence type="ECO:0000256" key="7">
    <source>
        <dbReference type="ARBA" id="ARBA00023136"/>
    </source>
</evidence>
<dbReference type="STRING" id="1123282.SAMN02745823_02417"/>
<dbReference type="AlphaFoldDB" id="A0A1M5YDX5"/>
<feature type="transmembrane region" description="Helical" evidence="8">
    <location>
        <begin position="91"/>
        <end position="120"/>
    </location>
</feature>
<dbReference type="Proteomes" id="UP000183995">
    <property type="component" value="Unassembled WGS sequence"/>
</dbReference>
<sequence>MKKVIGFLGNPWGQRLTILVIIAVVMAVFQQNFFRPSNFSSILLAISLYGIMACGMLFVVLLGGIDLSVGSMAAMTASILAMSAQSSGYTAAGFITGVLLGLAACVAVGIVHGVLVTYFAIPAFVVTLATKYIVYGLVLLVTGGHFVQIIDKGILYQLGNARLFGAIPMPEVIFILYAVLCAVILGKTVFGRRLYATGGNPVASKLVGVKTNGTVLVSYVICSISAGIGGMILASMNMQAGPTTAGGYEGNVLTAMVVGGLNLAGGEGGVVGAIFGALLVGIINNMLILLGVPSDYTTFVQGVIIIAAVSLNMYTSRRSQGLTRRRTKKPPEKIPVTR</sequence>
<keyword evidence="7 8" id="KW-0472">Membrane</keyword>
<protein>
    <submittedName>
        <fullName evidence="9">Ribose transport system permease protein</fullName>
    </submittedName>
</protein>
<dbReference type="GO" id="GO:0005886">
    <property type="term" value="C:plasma membrane"/>
    <property type="evidence" value="ECO:0007669"/>
    <property type="project" value="UniProtKB-SubCell"/>
</dbReference>
<accession>A0A1M5YDX5</accession>
<evidence type="ECO:0000256" key="4">
    <source>
        <dbReference type="ARBA" id="ARBA00022519"/>
    </source>
</evidence>
<proteinExistence type="predicted"/>
<keyword evidence="5 8" id="KW-0812">Transmembrane</keyword>
<dbReference type="GO" id="GO:0022857">
    <property type="term" value="F:transmembrane transporter activity"/>
    <property type="evidence" value="ECO:0007669"/>
    <property type="project" value="InterPro"/>
</dbReference>
<reference evidence="9 10" key="1">
    <citation type="submission" date="2016-11" db="EMBL/GenBank/DDBJ databases">
        <authorList>
            <person name="Jaros S."/>
            <person name="Januszkiewicz K."/>
            <person name="Wedrychowicz H."/>
        </authorList>
    </citation>
    <scope>NUCLEOTIDE SEQUENCE [LARGE SCALE GENOMIC DNA]</scope>
    <source>
        <strain evidence="9 10">DSM 10068</strain>
    </source>
</reference>
<dbReference type="PANTHER" id="PTHR32196:SF21">
    <property type="entry name" value="ABC TRANSPORTER PERMEASE PROTEIN YPHD-RELATED"/>
    <property type="match status" value="1"/>
</dbReference>
<dbReference type="PANTHER" id="PTHR32196">
    <property type="entry name" value="ABC TRANSPORTER PERMEASE PROTEIN YPHD-RELATED-RELATED"/>
    <property type="match status" value="1"/>
</dbReference>
<dbReference type="Pfam" id="PF02653">
    <property type="entry name" value="BPD_transp_2"/>
    <property type="match status" value="1"/>
</dbReference>
<keyword evidence="10" id="KW-1185">Reference proteome</keyword>
<feature type="transmembrane region" description="Helical" evidence="8">
    <location>
        <begin position="41"/>
        <end position="61"/>
    </location>
</feature>
<evidence type="ECO:0000313" key="9">
    <source>
        <dbReference type="EMBL" id="SHI10152.1"/>
    </source>
</evidence>
<dbReference type="CDD" id="cd06579">
    <property type="entry name" value="TM_PBP1_transp_AraH_like"/>
    <property type="match status" value="1"/>
</dbReference>
<name>A0A1M5YDX5_9FIRM</name>
<evidence type="ECO:0000256" key="6">
    <source>
        <dbReference type="ARBA" id="ARBA00022989"/>
    </source>
</evidence>
<gene>
    <name evidence="9" type="ORF">SAMN02745823_02417</name>
</gene>
<evidence type="ECO:0000256" key="3">
    <source>
        <dbReference type="ARBA" id="ARBA00022475"/>
    </source>
</evidence>
<dbReference type="InterPro" id="IPR001851">
    <property type="entry name" value="ABC_transp_permease"/>
</dbReference>
<comment type="subcellular location">
    <subcellularLocation>
        <location evidence="1">Cell membrane</location>
        <topology evidence="1">Multi-pass membrane protein</topology>
    </subcellularLocation>
</comment>
<evidence type="ECO:0000256" key="5">
    <source>
        <dbReference type="ARBA" id="ARBA00022692"/>
    </source>
</evidence>
<evidence type="ECO:0000256" key="1">
    <source>
        <dbReference type="ARBA" id="ARBA00004651"/>
    </source>
</evidence>
<feature type="transmembrane region" description="Helical" evidence="8">
    <location>
        <begin position="163"/>
        <end position="185"/>
    </location>
</feature>
<feature type="transmembrane region" description="Helical" evidence="8">
    <location>
        <begin position="12"/>
        <end position="29"/>
    </location>
</feature>
<organism evidence="9 10">
    <name type="scientific">Sporobacter termitidis DSM 10068</name>
    <dbReference type="NCBI Taxonomy" id="1123282"/>
    <lineage>
        <taxon>Bacteria</taxon>
        <taxon>Bacillati</taxon>
        <taxon>Bacillota</taxon>
        <taxon>Clostridia</taxon>
        <taxon>Eubacteriales</taxon>
        <taxon>Oscillospiraceae</taxon>
        <taxon>Sporobacter</taxon>
    </lineage>
</organism>
<evidence type="ECO:0000313" key="10">
    <source>
        <dbReference type="Proteomes" id="UP000183995"/>
    </source>
</evidence>
<dbReference type="RefSeq" id="WP_073079305.1">
    <property type="nucleotide sequence ID" value="NZ_FQXV01000008.1"/>
</dbReference>
<evidence type="ECO:0000256" key="8">
    <source>
        <dbReference type="SAM" id="Phobius"/>
    </source>
</evidence>
<evidence type="ECO:0000256" key="2">
    <source>
        <dbReference type="ARBA" id="ARBA00022448"/>
    </source>
</evidence>
<keyword evidence="6 8" id="KW-1133">Transmembrane helix</keyword>
<keyword evidence="4" id="KW-0997">Cell inner membrane</keyword>